<evidence type="ECO:0000313" key="2">
    <source>
        <dbReference type="Proteomes" id="UP000663880"/>
    </source>
</evidence>
<evidence type="ECO:0000313" key="1">
    <source>
        <dbReference type="EMBL" id="CAF4924325.1"/>
    </source>
</evidence>
<protein>
    <submittedName>
        <fullName evidence="1">Uncharacterized protein</fullName>
    </submittedName>
</protein>
<accession>A0A821WC65</accession>
<name>A0A821WC65_9NEOP</name>
<reference evidence="1" key="1">
    <citation type="submission" date="2021-02" db="EMBL/GenBank/DDBJ databases">
        <authorList>
            <person name="Steward A R."/>
        </authorList>
    </citation>
    <scope>NUCLEOTIDE SEQUENCE</scope>
</reference>
<dbReference type="OrthoDB" id="7429255at2759"/>
<dbReference type="Proteomes" id="UP000663880">
    <property type="component" value="Unassembled WGS sequence"/>
</dbReference>
<sequence length="96" mass="10941">MYVNTDKEKKLQEHFEAETIDNEGASSQAYPLVLSDVDRPLAEQSNRFKSERDFLVNFGASKSMDSLSSITKAFAALWNDEENIMKRVRGNDDFDS</sequence>
<dbReference type="EMBL" id="CAJOBZ010000061">
    <property type="protein sequence ID" value="CAF4924325.1"/>
    <property type="molecule type" value="Genomic_DNA"/>
</dbReference>
<gene>
    <name evidence="1" type="ORF">PMACD_LOCUS13318</name>
</gene>
<organism evidence="1 2">
    <name type="scientific">Pieris macdunnoughi</name>
    <dbReference type="NCBI Taxonomy" id="345717"/>
    <lineage>
        <taxon>Eukaryota</taxon>
        <taxon>Metazoa</taxon>
        <taxon>Ecdysozoa</taxon>
        <taxon>Arthropoda</taxon>
        <taxon>Hexapoda</taxon>
        <taxon>Insecta</taxon>
        <taxon>Pterygota</taxon>
        <taxon>Neoptera</taxon>
        <taxon>Endopterygota</taxon>
        <taxon>Lepidoptera</taxon>
        <taxon>Glossata</taxon>
        <taxon>Ditrysia</taxon>
        <taxon>Papilionoidea</taxon>
        <taxon>Pieridae</taxon>
        <taxon>Pierinae</taxon>
        <taxon>Pieris</taxon>
    </lineage>
</organism>
<proteinExistence type="predicted"/>
<dbReference type="AlphaFoldDB" id="A0A821WC65"/>
<keyword evidence="2" id="KW-1185">Reference proteome</keyword>
<comment type="caution">
    <text evidence="1">The sequence shown here is derived from an EMBL/GenBank/DDBJ whole genome shotgun (WGS) entry which is preliminary data.</text>
</comment>